<evidence type="ECO:0000313" key="3">
    <source>
        <dbReference type="Proteomes" id="UP000274321"/>
    </source>
</evidence>
<dbReference type="InterPro" id="IPR023385">
    <property type="entry name" value="YopX-like_C"/>
</dbReference>
<dbReference type="NCBIfam" id="TIGR01671">
    <property type="entry name" value="phage_TIGR01671"/>
    <property type="match status" value="1"/>
</dbReference>
<name>A0A3G8FBF8_9CAUD</name>
<protein>
    <recommendedName>
        <fullName evidence="1">YopX protein domain-containing protein</fullName>
    </recommendedName>
</protein>
<dbReference type="InterPro" id="IPR010024">
    <property type="entry name" value="CHP16711"/>
</dbReference>
<evidence type="ECO:0000313" key="2">
    <source>
        <dbReference type="EMBL" id="AZF92134.1"/>
    </source>
</evidence>
<organism evidence="2 3">
    <name type="scientific">Streptococcus phage CHPC1230</name>
    <dbReference type="NCBI Taxonomy" id="2365031"/>
    <lineage>
        <taxon>Viruses</taxon>
        <taxon>Duplodnaviria</taxon>
        <taxon>Heunggongvirae</taxon>
        <taxon>Uroviricota</taxon>
        <taxon>Caudoviricetes</taxon>
        <taxon>Aliceevansviridae</taxon>
        <taxon>Brussowvirus</taxon>
        <taxon>Brussowvirus CHPC1230</taxon>
    </lineage>
</organism>
<proteinExistence type="predicted"/>
<dbReference type="Proteomes" id="UP000274321">
    <property type="component" value="Segment"/>
</dbReference>
<sequence length="131" mass="15220">MNLKFRAWDVEFKEMVRVDALILDEQVIKITYTNGNVVKEDMKCYELMQSTGLTDKNGKEIFEGDIVKVTDDDERTNFPDGGIGTICGLDEFFMWYIDGQVHNGLFDISQEYYIEVVGNIYENPELLEERL</sequence>
<dbReference type="Pfam" id="PF09643">
    <property type="entry name" value="YopX"/>
    <property type="match status" value="1"/>
</dbReference>
<dbReference type="EMBL" id="MH937509">
    <property type="protein sequence ID" value="AZF92134.1"/>
    <property type="molecule type" value="Genomic_DNA"/>
</dbReference>
<dbReference type="Gene3D" id="2.30.30.290">
    <property type="entry name" value="YopX-like domains"/>
    <property type="match status" value="1"/>
</dbReference>
<evidence type="ECO:0000259" key="1">
    <source>
        <dbReference type="Pfam" id="PF09643"/>
    </source>
</evidence>
<accession>A0A3G8FBF8</accession>
<gene>
    <name evidence="2" type="ORF">CHPC1230_0053</name>
</gene>
<feature type="domain" description="YopX protein" evidence="1">
    <location>
        <begin position="4"/>
        <end position="128"/>
    </location>
</feature>
<keyword evidence="3" id="KW-1185">Reference proteome</keyword>
<reference evidence="2 3" key="1">
    <citation type="submission" date="2018-09" db="EMBL/GenBank/DDBJ databases">
        <title>A comparative genomics approach for identifying host-range determinants of bacteriophages infecting Streptococcus thermophilus.</title>
        <authorList>
            <person name="Szymczak P."/>
            <person name="Rau M.H."/>
            <person name="Monteiro J.M."/>
            <person name="de Pinho M.G."/>
            <person name="Filipe S.R."/>
            <person name="Vogensen F.K."/>
            <person name="Zeidan A."/>
            <person name="Janzen T."/>
        </authorList>
    </citation>
    <scope>NUCLEOTIDE SEQUENCE [LARGE SCALE GENOMIC DNA]</scope>
</reference>
<dbReference type="InterPro" id="IPR019096">
    <property type="entry name" value="YopX_protein"/>
</dbReference>
<dbReference type="SUPFAM" id="SSF159006">
    <property type="entry name" value="YopX-like"/>
    <property type="match status" value="1"/>
</dbReference>